<dbReference type="EMBL" id="PSPG01000001">
    <property type="protein sequence ID" value="PXF22422.1"/>
    <property type="molecule type" value="Genomic_DNA"/>
</dbReference>
<dbReference type="GO" id="GO:0006167">
    <property type="term" value="P:AMP biosynthetic process"/>
    <property type="evidence" value="ECO:0007669"/>
    <property type="project" value="TreeGrafter"/>
</dbReference>
<evidence type="ECO:0000256" key="1">
    <source>
        <dbReference type="ARBA" id="ARBA00005582"/>
    </source>
</evidence>
<dbReference type="Gene3D" id="3.90.79.10">
    <property type="entry name" value="Nucleoside Triphosphate Pyrophosphohydrolase"/>
    <property type="match status" value="1"/>
</dbReference>
<dbReference type="CDD" id="cd03428">
    <property type="entry name" value="NUDIX_Ap4A_Nudt2"/>
    <property type="match status" value="1"/>
</dbReference>
<evidence type="ECO:0000256" key="5">
    <source>
        <dbReference type="ARBA" id="ARBA00032644"/>
    </source>
</evidence>
<dbReference type="InterPro" id="IPR020476">
    <property type="entry name" value="Nudix_hydrolase"/>
</dbReference>
<dbReference type="GO" id="GO:0004081">
    <property type="term" value="F:bis(5'-nucleosyl)-tetraphosphatase (asymmetrical) activity"/>
    <property type="evidence" value="ECO:0007669"/>
    <property type="project" value="TreeGrafter"/>
</dbReference>
<accession>A0A2V3HU72</accession>
<keyword evidence="4 7" id="KW-0378">Hydrolase</keyword>
<evidence type="ECO:0000313" key="7">
    <source>
        <dbReference type="EMBL" id="PXF22422.1"/>
    </source>
</evidence>
<dbReference type="InterPro" id="IPR051325">
    <property type="entry name" value="Nudix_hydrolase_domain"/>
</dbReference>
<evidence type="ECO:0000256" key="4">
    <source>
        <dbReference type="ARBA" id="ARBA00022801"/>
    </source>
</evidence>
<evidence type="ECO:0000259" key="6">
    <source>
        <dbReference type="PROSITE" id="PS51462"/>
    </source>
</evidence>
<comment type="similarity">
    <text evidence="1">Belongs to the Nudix hydrolase family.</text>
</comment>
<dbReference type="GO" id="GO:0006754">
    <property type="term" value="P:ATP biosynthetic process"/>
    <property type="evidence" value="ECO:0007669"/>
    <property type="project" value="TreeGrafter"/>
</dbReference>
<feature type="domain" description="Nudix hydrolase" evidence="6">
    <location>
        <begin position="8"/>
        <end position="136"/>
    </location>
</feature>
<dbReference type="PANTHER" id="PTHR21340:SF0">
    <property type="entry name" value="BIS(5'-NUCLEOSYL)-TETRAPHOSPHATASE [ASYMMETRICAL]"/>
    <property type="match status" value="1"/>
</dbReference>
<protein>
    <recommendedName>
        <fullName evidence="2">Bis(5'-nucleosyl)-tetraphosphatase [asymmetrical]</fullName>
    </recommendedName>
    <alternativeName>
        <fullName evidence="5">Diadenosine 5',5'''-P1,P4-tetraphosphate asymmetrical hydrolase</fullName>
    </alternativeName>
</protein>
<proteinExistence type="inferred from homology"/>
<dbReference type="InterPro" id="IPR000086">
    <property type="entry name" value="NUDIX_hydrolase_dom"/>
</dbReference>
<dbReference type="InterPro" id="IPR015797">
    <property type="entry name" value="NUDIX_hydrolase-like_dom_sf"/>
</dbReference>
<organism evidence="7 8">
    <name type="scientific">Candidatus Thalassarchaeum betae</name>
    <dbReference type="NCBI Taxonomy" id="2599289"/>
    <lineage>
        <taxon>Archaea</taxon>
        <taxon>Methanobacteriati</taxon>
        <taxon>Thermoplasmatota</taxon>
        <taxon>Candidatus Poseidoniia</taxon>
        <taxon>Candidatus Poseidoniales</taxon>
        <taxon>Candidatus Thalassarchaeaceae</taxon>
        <taxon>Candidatus Thalassarchaeum</taxon>
    </lineage>
</organism>
<dbReference type="PROSITE" id="PS51462">
    <property type="entry name" value="NUDIX"/>
    <property type="match status" value="1"/>
</dbReference>
<reference evidence="7 8" key="1">
    <citation type="journal article" date="2015" name="Nat. Commun.">
        <title>Genomic and transcriptomic evidence for scavenging of diverse organic compounds by widespread deep-sea archaea.</title>
        <authorList>
            <person name="Li M."/>
            <person name="Baker B.J."/>
            <person name="Anantharaman K."/>
            <person name="Jain S."/>
            <person name="Breier J.A."/>
            <person name="Dick G.J."/>
        </authorList>
    </citation>
    <scope>NUCLEOTIDE SEQUENCE [LARGE SCALE GENOMIC DNA]</scope>
    <source>
        <strain evidence="7">Cayman_51_deep</strain>
    </source>
</reference>
<evidence type="ECO:0000256" key="2">
    <source>
        <dbReference type="ARBA" id="ARBA00018911"/>
    </source>
</evidence>
<evidence type="ECO:0000256" key="3">
    <source>
        <dbReference type="ARBA" id="ARBA00022741"/>
    </source>
</evidence>
<comment type="caution">
    <text evidence="7">The sequence shown here is derived from an EMBL/GenBank/DDBJ whole genome shotgun (WGS) entry which is preliminary data.</text>
</comment>
<dbReference type="InterPro" id="IPR003565">
    <property type="entry name" value="Tetra_PHTase"/>
</dbReference>
<dbReference type="AlphaFoldDB" id="A0A2V3HU72"/>
<dbReference type="PRINTS" id="PR00502">
    <property type="entry name" value="NUDIXFAMILY"/>
</dbReference>
<dbReference type="Pfam" id="PF00293">
    <property type="entry name" value="NUDIX"/>
    <property type="match status" value="1"/>
</dbReference>
<dbReference type="GO" id="GO:0000166">
    <property type="term" value="F:nucleotide binding"/>
    <property type="evidence" value="ECO:0007669"/>
    <property type="project" value="UniProtKB-KW"/>
</dbReference>
<name>A0A2V3HU72_9ARCH</name>
<dbReference type="Proteomes" id="UP000248161">
    <property type="component" value="Unassembled WGS sequence"/>
</dbReference>
<sequence length="145" mass="16636">MHGPFANPMETSCGFVLVNYDSVLLLQYPQGHWSFPKGHVEAGETNHHITASRELAEETGINGVAIDDSWGSRTHYTFRRKGREIPKQVYWYLAETNELDVTLSKEHTNYLWLDFEGAEAQLTFDQEKDLLRSARDHLRSVGRSI</sequence>
<gene>
    <name evidence="7" type="ORF">CXX69_00340</name>
</gene>
<dbReference type="SUPFAM" id="SSF55811">
    <property type="entry name" value="Nudix"/>
    <property type="match status" value="1"/>
</dbReference>
<evidence type="ECO:0000313" key="8">
    <source>
        <dbReference type="Proteomes" id="UP000248161"/>
    </source>
</evidence>
<keyword evidence="3" id="KW-0547">Nucleotide-binding</keyword>
<dbReference type="PANTHER" id="PTHR21340">
    <property type="entry name" value="DIADENOSINE 5,5-P1,P4-TETRAPHOSPHATE PYROPHOSPHOHYDROLASE MUTT"/>
    <property type="match status" value="1"/>
</dbReference>